<dbReference type="SUPFAM" id="SSF54285">
    <property type="entry name" value="MoaD/ThiS"/>
    <property type="match status" value="1"/>
</dbReference>
<reference evidence="1 2" key="1">
    <citation type="submission" date="2018-11" db="EMBL/GenBank/DDBJ databases">
        <authorList>
            <person name="Kleinhagauer T."/>
            <person name="Glaeser S.P."/>
            <person name="Spergser J."/>
            <person name="Ruckert C."/>
            <person name="Kaempfer P."/>
            <person name="Busse H.-J."/>
        </authorList>
    </citation>
    <scope>NUCLEOTIDE SEQUENCE [LARGE SCALE GENOMIC DNA]</scope>
    <source>
        <strain evidence="1 2">W8</strain>
    </source>
</reference>
<dbReference type="NCBIfam" id="TIGR01683">
    <property type="entry name" value="thiS"/>
    <property type="match status" value="1"/>
</dbReference>
<keyword evidence="2" id="KW-1185">Reference proteome</keyword>
<dbReference type="InterPro" id="IPR016155">
    <property type="entry name" value="Mopterin_synth/thiamin_S_b"/>
</dbReference>
<dbReference type="Proteomes" id="UP000271587">
    <property type="component" value="Chromosome"/>
</dbReference>
<dbReference type="CDD" id="cd00565">
    <property type="entry name" value="Ubl_ThiS"/>
    <property type="match status" value="1"/>
</dbReference>
<dbReference type="Pfam" id="PF02597">
    <property type="entry name" value="ThiS"/>
    <property type="match status" value="1"/>
</dbReference>
<dbReference type="AlphaFoldDB" id="A0A3G6IXM7"/>
<dbReference type="PANTHER" id="PTHR34472:SF1">
    <property type="entry name" value="SULFUR CARRIER PROTEIN THIS"/>
    <property type="match status" value="1"/>
</dbReference>
<dbReference type="PANTHER" id="PTHR34472">
    <property type="entry name" value="SULFUR CARRIER PROTEIN THIS"/>
    <property type="match status" value="1"/>
</dbReference>
<evidence type="ECO:0000313" key="1">
    <source>
        <dbReference type="EMBL" id="AZA10407.1"/>
    </source>
</evidence>
<accession>A0A3G6IXM7</accession>
<sequence length="66" mass="6856">MNIQLNGQPTLLNADATLAQAVALIVHDTAGTAAAVNERVVPQTDWAQYTLHDGDSVEVLTAVQGG</sequence>
<dbReference type="KEGG" id="cgk:CGERO_00345"/>
<dbReference type="Gene3D" id="3.10.20.30">
    <property type="match status" value="1"/>
</dbReference>
<organism evidence="1 2">
    <name type="scientific">Corynebacterium gerontici</name>
    <dbReference type="NCBI Taxonomy" id="2079234"/>
    <lineage>
        <taxon>Bacteria</taxon>
        <taxon>Bacillati</taxon>
        <taxon>Actinomycetota</taxon>
        <taxon>Actinomycetes</taxon>
        <taxon>Mycobacteriales</taxon>
        <taxon>Corynebacteriaceae</taxon>
        <taxon>Corynebacterium</taxon>
    </lineage>
</organism>
<dbReference type="RefSeq" id="WP_123932713.1">
    <property type="nucleotide sequence ID" value="NZ_CP033897.1"/>
</dbReference>
<dbReference type="InterPro" id="IPR010035">
    <property type="entry name" value="Thi_S"/>
</dbReference>
<proteinExistence type="predicted"/>
<dbReference type="InterPro" id="IPR012675">
    <property type="entry name" value="Beta-grasp_dom_sf"/>
</dbReference>
<protein>
    <submittedName>
        <fullName evidence="1">Sulfur carrier protein ThiS</fullName>
    </submittedName>
</protein>
<dbReference type="EMBL" id="CP033897">
    <property type="protein sequence ID" value="AZA10407.1"/>
    <property type="molecule type" value="Genomic_DNA"/>
</dbReference>
<evidence type="ECO:0000313" key="2">
    <source>
        <dbReference type="Proteomes" id="UP000271587"/>
    </source>
</evidence>
<gene>
    <name evidence="1" type="primary">thiS</name>
    <name evidence="1" type="ORF">CGERO_00345</name>
</gene>
<dbReference type="InterPro" id="IPR003749">
    <property type="entry name" value="ThiS/MoaD-like"/>
</dbReference>
<name>A0A3G6IXM7_9CORY</name>
<dbReference type="OrthoDB" id="163636at2"/>